<keyword evidence="3" id="KW-1185">Reference proteome</keyword>
<feature type="non-terminal residue" evidence="2">
    <location>
        <position position="395"/>
    </location>
</feature>
<reference evidence="2 3" key="1">
    <citation type="submission" date="2018-05" db="EMBL/GenBank/DDBJ databases">
        <title>Micromonospora atacamensis sp. nov., a novel actinobacteria isolated from high altitude Atacama Desert soil.</title>
        <authorList>
            <person name="Carro L."/>
            <person name="Golinska P."/>
            <person name="Klenk H.-P."/>
            <person name="Goodfellow M."/>
        </authorList>
    </citation>
    <scope>NUCLEOTIDE SEQUENCE [LARGE SCALE GENOMIC DNA]</scope>
    <source>
        <strain evidence="2 3">5R2A7</strain>
    </source>
</reference>
<dbReference type="EMBL" id="QGKR01000152">
    <property type="protein sequence ID" value="PWR10589.1"/>
    <property type="molecule type" value="Genomic_DNA"/>
</dbReference>
<dbReference type="Proteomes" id="UP000245410">
    <property type="component" value="Unassembled WGS sequence"/>
</dbReference>
<comment type="caution">
    <text evidence="2">The sequence shown here is derived from an EMBL/GenBank/DDBJ whole genome shotgun (WGS) entry which is preliminary data.</text>
</comment>
<gene>
    <name evidence="2" type="ORF">DKT68_08500</name>
</gene>
<sequence length="395" mass="42837">MTSTEQQTTALEPTMVRTWFDVLYVSTPGLVHVSSTGNWTGRAFADYDQAAAYVAELDKAQPEGIYLRVTTLKGKPGSGGRGSAADSLALPGLWADLDIAGPGHKHDVCADDCPLKDRHVCVTRPLPPTEDDARQIITDSGLPAPTLWVHSGGGLYPWWLLDQHVDITADNLTAIKEMSARWQAVIARSATTLGWHYGPVGDLARILRIPGTTNRKEGLVRPCRIIDAQPGRYSIRELRDGLTAGLQQHPDPQPTAAPAAARRLEVVRAAGHITPNDDFEQRVDWDDQLLLGGAGWRIASGQPGSYCEWVRPDKTTAGISATTGKDPHRDRLWVFSTDAGLPTEESMTKPYVYALLNHGGDKRAATRELARLGYGTPMQREKPPAPAPAAARTPG</sequence>
<accession>A0A317D784</accession>
<evidence type="ECO:0000256" key="1">
    <source>
        <dbReference type="SAM" id="MobiDB-lite"/>
    </source>
</evidence>
<feature type="region of interest" description="Disordered" evidence="1">
    <location>
        <begin position="373"/>
        <end position="395"/>
    </location>
</feature>
<evidence type="ECO:0000313" key="2">
    <source>
        <dbReference type="EMBL" id="PWR10589.1"/>
    </source>
</evidence>
<dbReference type="AlphaFoldDB" id="A0A317D784"/>
<proteinExistence type="predicted"/>
<protein>
    <submittedName>
        <fullName evidence="2">DNA primase</fullName>
    </submittedName>
</protein>
<evidence type="ECO:0000313" key="3">
    <source>
        <dbReference type="Proteomes" id="UP000245410"/>
    </source>
</evidence>
<name>A0A317D784_9ACTN</name>
<organism evidence="2 3">
    <name type="scientific">Micromonospora acroterricola</name>
    <dbReference type="NCBI Taxonomy" id="2202421"/>
    <lineage>
        <taxon>Bacteria</taxon>
        <taxon>Bacillati</taxon>
        <taxon>Actinomycetota</taxon>
        <taxon>Actinomycetes</taxon>
        <taxon>Micromonosporales</taxon>
        <taxon>Micromonosporaceae</taxon>
        <taxon>Micromonospora</taxon>
    </lineage>
</organism>